<accession>U4K1H5</accession>
<feature type="region of interest" description="Disordered" evidence="1">
    <location>
        <begin position="200"/>
        <end position="244"/>
    </location>
</feature>
<organism evidence="2 3">
    <name type="scientific">Vibrio nigripulchritudo</name>
    <dbReference type="NCBI Taxonomy" id="28173"/>
    <lineage>
        <taxon>Bacteria</taxon>
        <taxon>Pseudomonadati</taxon>
        <taxon>Pseudomonadota</taxon>
        <taxon>Gammaproteobacteria</taxon>
        <taxon>Vibrionales</taxon>
        <taxon>Vibrionaceae</taxon>
        <taxon>Vibrio</taxon>
    </lineage>
</organism>
<dbReference type="AlphaFoldDB" id="U4K1H5"/>
<protein>
    <submittedName>
        <fullName evidence="2">Uncharacterized protein</fullName>
    </submittedName>
</protein>
<evidence type="ECO:0000313" key="3">
    <source>
        <dbReference type="Proteomes" id="UP000016895"/>
    </source>
</evidence>
<dbReference type="Proteomes" id="UP000016895">
    <property type="component" value="Chromosome 1"/>
</dbReference>
<proteinExistence type="predicted"/>
<dbReference type="RefSeq" id="WP_022551671.1">
    <property type="nucleotide sequence ID" value="NC_022528.1"/>
</dbReference>
<feature type="compositionally biased region" description="Basic residues" evidence="1">
    <location>
        <begin position="222"/>
        <end position="237"/>
    </location>
</feature>
<keyword evidence="3" id="KW-1185">Reference proteome</keyword>
<dbReference type="PATRIC" id="fig|1260221.3.peg.2933"/>
<dbReference type="KEGG" id="vni:VIBNI_A3086"/>
<feature type="region of interest" description="Disordered" evidence="1">
    <location>
        <begin position="1"/>
        <end position="25"/>
    </location>
</feature>
<evidence type="ECO:0000256" key="1">
    <source>
        <dbReference type="SAM" id="MobiDB-lite"/>
    </source>
</evidence>
<gene>
    <name evidence="2" type="ORF">VIBNI_A3086</name>
</gene>
<sequence>MTKKKRSAKTKNPINLASWEQEADKNDREALKEGDKYYEYWAELLKEKTRKKVEQTKKVVAGYWLCELTQKEFHKRTNEEDYFYRGITQHDLKRILEGQCLEPHGKFNEKNIEKHVNRKSNERSSSGLISVSRTWAGIRKFQKYGAIAIRKRTIITPQNPIEEWLVRYQGSDPNVIRLITDNAEVLIKKQLPLDAIILFPTNDDTNENPDTKESENMDKRKNKDKGHKRSAANKRRDRINGYEE</sequence>
<feature type="compositionally biased region" description="Basic and acidic residues" evidence="1">
    <location>
        <begin position="209"/>
        <end position="221"/>
    </location>
</feature>
<dbReference type="EMBL" id="FO203526">
    <property type="protein sequence ID" value="CCO59106.1"/>
    <property type="molecule type" value="Genomic_DNA"/>
</dbReference>
<evidence type="ECO:0000313" key="2">
    <source>
        <dbReference type="EMBL" id="CCO59106.1"/>
    </source>
</evidence>
<reference evidence="2 3" key="1">
    <citation type="journal article" date="2013" name="ISME J.">
        <title>Comparative genomics of pathogenic lineages of Vibrio nigripulchritudo identifies virulence-associated traits.</title>
        <authorList>
            <person name="Goudenege D."/>
            <person name="Labreuche Y."/>
            <person name="Krin E."/>
            <person name="Ansquer D."/>
            <person name="Mangenot S."/>
            <person name="Calteau A."/>
            <person name="Medigue C."/>
            <person name="Mazel D."/>
            <person name="Polz M.F."/>
            <person name="Le Roux F."/>
        </authorList>
    </citation>
    <scope>NUCLEOTIDE SEQUENCE [LARGE SCALE GENOMIC DNA]</scope>
    <source>
        <strain evidence="3">SnF1</strain>
    </source>
</reference>
<name>U4K1H5_9VIBR</name>